<reference evidence="2 3" key="1">
    <citation type="submission" date="2019-07" db="EMBL/GenBank/DDBJ databases">
        <title>Whole genome shotgun sequence of Adhaeribacter aerolatus NBRC 106133.</title>
        <authorList>
            <person name="Hosoyama A."/>
            <person name="Uohara A."/>
            <person name="Ohji S."/>
            <person name="Ichikawa N."/>
        </authorList>
    </citation>
    <scope>NUCLEOTIDE SEQUENCE [LARGE SCALE GENOMIC DNA]</scope>
    <source>
        <strain evidence="2 3">NBRC 106133</strain>
    </source>
</reference>
<keyword evidence="1" id="KW-0472">Membrane</keyword>
<keyword evidence="1" id="KW-1133">Transmembrane helix</keyword>
<keyword evidence="3" id="KW-1185">Reference proteome</keyword>
<gene>
    <name evidence="2" type="ORF">AAE02nite_34810</name>
</gene>
<protein>
    <submittedName>
        <fullName evidence="2">Uncharacterized protein</fullName>
    </submittedName>
</protein>
<dbReference type="AlphaFoldDB" id="A0A512B1Z0"/>
<dbReference type="EMBL" id="BJYS01000027">
    <property type="protein sequence ID" value="GEO05817.1"/>
    <property type="molecule type" value="Genomic_DNA"/>
</dbReference>
<name>A0A512B1Z0_9BACT</name>
<sequence length="298" mass="34464">MYCLAQEAQPQLPQGLFQEDSVKIGQEVNFLFFYRHAATEEIIFPDSTYNFAPFEYVNRRYFPTRTRNGISHDSVVYTLRTFSIAPVQTLALPVFKLQDQDTVNITALPAEIYLRQLVKGPASLAQLKDQTQLAPIPERFNFAYWLIAAGFLVLVAVLVWILFGKKIIIRYRLYTLQKHHQSFIAKFNAYIDRFNKSESLQIVEQAITLWKNYLTTLEGNAINSFTTREIAAYYNDDEDVTTALRLFDKAIYGNIVSDKSSETIIAFFLLHHFADRRYEFVKDLTRNAATIQNPVQLV</sequence>
<comment type="caution">
    <text evidence="2">The sequence shown here is derived from an EMBL/GenBank/DDBJ whole genome shotgun (WGS) entry which is preliminary data.</text>
</comment>
<proteinExistence type="predicted"/>
<keyword evidence="1" id="KW-0812">Transmembrane</keyword>
<evidence type="ECO:0000256" key="1">
    <source>
        <dbReference type="SAM" id="Phobius"/>
    </source>
</evidence>
<accession>A0A512B1Z0</accession>
<evidence type="ECO:0000313" key="2">
    <source>
        <dbReference type="EMBL" id="GEO05817.1"/>
    </source>
</evidence>
<feature type="transmembrane region" description="Helical" evidence="1">
    <location>
        <begin position="142"/>
        <end position="163"/>
    </location>
</feature>
<organism evidence="2 3">
    <name type="scientific">Adhaeribacter aerolatus</name>
    <dbReference type="NCBI Taxonomy" id="670289"/>
    <lineage>
        <taxon>Bacteria</taxon>
        <taxon>Pseudomonadati</taxon>
        <taxon>Bacteroidota</taxon>
        <taxon>Cytophagia</taxon>
        <taxon>Cytophagales</taxon>
        <taxon>Hymenobacteraceae</taxon>
        <taxon>Adhaeribacter</taxon>
    </lineage>
</organism>
<dbReference type="Proteomes" id="UP000321532">
    <property type="component" value="Unassembled WGS sequence"/>
</dbReference>
<evidence type="ECO:0000313" key="3">
    <source>
        <dbReference type="Proteomes" id="UP000321532"/>
    </source>
</evidence>